<gene>
    <name evidence="1" type="ORF">CPJ18_26390</name>
</gene>
<organism evidence="1 2">
    <name type="scientific">Agrobacterium rosae</name>
    <dbReference type="NCBI Taxonomy" id="1972867"/>
    <lineage>
        <taxon>Bacteria</taxon>
        <taxon>Pseudomonadati</taxon>
        <taxon>Pseudomonadota</taxon>
        <taxon>Alphaproteobacteria</taxon>
        <taxon>Hyphomicrobiales</taxon>
        <taxon>Rhizobiaceae</taxon>
        <taxon>Rhizobium/Agrobacterium group</taxon>
        <taxon>Agrobacterium</taxon>
    </lineage>
</organism>
<dbReference type="Proteomes" id="UP000237447">
    <property type="component" value="Unassembled WGS sequence"/>
</dbReference>
<accession>A0AAE5VLW2</accession>
<dbReference type="EMBL" id="NXEJ01000020">
    <property type="protein sequence ID" value="POO48390.1"/>
    <property type="molecule type" value="Genomic_DNA"/>
</dbReference>
<name>A0AAE5VLW2_9HYPH</name>
<proteinExistence type="predicted"/>
<evidence type="ECO:0000313" key="2">
    <source>
        <dbReference type="Proteomes" id="UP000237447"/>
    </source>
</evidence>
<dbReference type="GeneID" id="86882788"/>
<sequence>MFAPGEISNPVTDEEGFDRFEYRCNHGDTGPNTYQGVSGGGVWVFDGDNSAVLPLLAGIAYYQSDAQQSGERVIHFAGAKSIYAKALQAAAQRWE</sequence>
<dbReference type="RefSeq" id="WP_103588191.1">
    <property type="nucleotide sequence ID" value="NZ_JAFJZW010000031.1"/>
</dbReference>
<evidence type="ECO:0000313" key="1">
    <source>
        <dbReference type="EMBL" id="POO48390.1"/>
    </source>
</evidence>
<protein>
    <submittedName>
        <fullName evidence="1">Uncharacterized protein</fullName>
    </submittedName>
</protein>
<comment type="caution">
    <text evidence="1">The sequence shown here is derived from an EMBL/GenBank/DDBJ whole genome shotgun (WGS) entry which is preliminary data.</text>
</comment>
<dbReference type="AlphaFoldDB" id="A0AAE5VLW2"/>
<reference evidence="1 2" key="1">
    <citation type="journal article" date="2018" name="Syst. Appl. Microbiol.">
        <title>Agrobacterium rosae sp. nov., isolated from galls on different agricultural crops.</title>
        <authorList>
            <person name="Kuzmanovic N."/>
            <person name="Pulawska J."/>
            <person name="Smalla K."/>
            <person name="Nesme X."/>
        </authorList>
    </citation>
    <scope>NUCLEOTIDE SEQUENCE [LARGE SCALE GENOMIC DNA]</scope>
    <source>
        <strain evidence="1 2">NCPPB 1650</strain>
    </source>
</reference>